<protein>
    <submittedName>
        <fullName evidence="1">Uncharacterized protein</fullName>
    </submittedName>
</protein>
<name>A0ACC0TTF4_9AGAM</name>
<accession>A0ACC0TTF4</accession>
<organism evidence="1 2">
    <name type="scientific">Russula earlei</name>
    <dbReference type="NCBI Taxonomy" id="71964"/>
    <lineage>
        <taxon>Eukaryota</taxon>
        <taxon>Fungi</taxon>
        <taxon>Dikarya</taxon>
        <taxon>Basidiomycota</taxon>
        <taxon>Agaricomycotina</taxon>
        <taxon>Agaricomycetes</taxon>
        <taxon>Russulales</taxon>
        <taxon>Russulaceae</taxon>
        <taxon>Russula</taxon>
    </lineage>
</organism>
<dbReference type="Proteomes" id="UP001207468">
    <property type="component" value="Unassembled WGS sequence"/>
</dbReference>
<sequence>MGSDSETPLQVRQGRPIHSLLFFNCASRSSSNTSSTESTTPLGSAFGTSFFQSPIQKPHLDMYASPPPLIHSQNLQKLSPALAASPHLFTPPVPIRGTLTPGLSPIDRSPRPPRPLHILTHAPPRRPFLEKLLNVTDDSDDDGFASENDDDESSPPPTPIHLGCTSTPLRATPRPSISPFSSPLSASSSLDVPLSCSSTPHRREPSPIRERSGPRISALAVTLKRPTAVSAPTHCRNKRLKATASESSPSPSVPPLRTFPASIPIHPEFPGFYIRFPVIPPVVKAAPGCTVNPPRDVFDLYTPRLVRGSGHTKVGLCPLCACTGMGKVWLSMKFSAYNYHMQYFHGIAASTARPFSPPTAFRTTPRQRPGKLERTQMLEGRCHRCSRWVPVQGVKAADAKVKELFWWKHAATCHGTSTIPGERNISLTDPAI</sequence>
<comment type="caution">
    <text evidence="1">The sequence shown here is derived from an EMBL/GenBank/DDBJ whole genome shotgun (WGS) entry which is preliminary data.</text>
</comment>
<keyword evidence="2" id="KW-1185">Reference proteome</keyword>
<evidence type="ECO:0000313" key="1">
    <source>
        <dbReference type="EMBL" id="KAI9447082.1"/>
    </source>
</evidence>
<dbReference type="EMBL" id="JAGFNK010000610">
    <property type="protein sequence ID" value="KAI9447082.1"/>
    <property type="molecule type" value="Genomic_DNA"/>
</dbReference>
<reference evidence="1" key="1">
    <citation type="submission" date="2021-03" db="EMBL/GenBank/DDBJ databases">
        <title>Evolutionary priming and transition to the ectomycorrhizal habit in an iconic lineage of mushroom-forming fungi: is preadaptation a requirement?</title>
        <authorList>
            <consortium name="DOE Joint Genome Institute"/>
            <person name="Looney B.P."/>
            <person name="Miyauchi S."/>
            <person name="Morin E."/>
            <person name="Drula E."/>
            <person name="Courty P.E."/>
            <person name="Chicoki N."/>
            <person name="Fauchery L."/>
            <person name="Kohler A."/>
            <person name="Kuo A."/>
            <person name="LaButti K."/>
            <person name="Pangilinan J."/>
            <person name="Lipzen A."/>
            <person name="Riley R."/>
            <person name="Andreopoulos W."/>
            <person name="He G."/>
            <person name="Johnson J."/>
            <person name="Barry K.W."/>
            <person name="Grigoriev I.V."/>
            <person name="Nagy L."/>
            <person name="Hibbett D."/>
            <person name="Henrissat B."/>
            <person name="Matheny P.B."/>
            <person name="Labbe J."/>
            <person name="Martin A.F."/>
        </authorList>
    </citation>
    <scope>NUCLEOTIDE SEQUENCE</scope>
    <source>
        <strain evidence="1">BPL698</strain>
    </source>
</reference>
<evidence type="ECO:0000313" key="2">
    <source>
        <dbReference type="Proteomes" id="UP001207468"/>
    </source>
</evidence>
<gene>
    <name evidence="1" type="ORF">F5148DRAFT_1252738</name>
</gene>
<proteinExistence type="predicted"/>